<dbReference type="SUPFAM" id="SSF52218">
    <property type="entry name" value="Flavoproteins"/>
    <property type="match status" value="1"/>
</dbReference>
<sequence>MTLEKEMKKGNPDTTPAIDFIIVYGSETGTAQDFAYSLAHKCRYLSLNPLVCAMDSLDLKLLFDVKTLLLICSTTGQGELPRNCRKFFKFLMQRKLPKDFLEHISFSTCGLGDSSYVFYNLAIRKFHARIKQLGAKELCERVECDEQAPEGQESYFDSWEKLVFHSLKVKYASKVKELPPTSILEPVFKISIRANDKVADKPSPLTRTQDMTTVTIDKIDRITSPNHFQEVLHIKLSDSKKSLDYHVGDTVSLYPENNPKDVQSFINLQGWNEIADAPLDLEAPEHLAPQAGWVKNLTLRALLTYHLDIMAVPPRSFFQLVWHFAEDERESEKLLELSRIEESQQLYNYVNRSRRSILEVIQEFFSLKIPIEQLLECIPLIKPRLFSICNTPTKEFVELTVAVVEYKTAIRRLRKGLCTTWLKRKNVGDQIIISVQQNNLKIPDTGMVLVGPGTGIAPIRAIIQYNNEKHKEGKGQEYLLFTGHRHSEKDYLFGEEWPHMKGLEVVKSFSRQGGGYVQDAIWKNKNKVSKVLNKGGGMYLCGSSGKMPTQVRLTIEQILKESNNWDEETAKKEMLKMEKEKRYIQETW</sequence>
<dbReference type="InterPro" id="IPR003097">
    <property type="entry name" value="CysJ-like_FAD-binding"/>
</dbReference>
<evidence type="ECO:0000256" key="1">
    <source>
        <dbReference type="ARBA" id="ARBA00001917"/>
    </source>
</evidence>
<evidence type="ECO:0000256" key="4">
    <source>
        <dbReference type="ARBA" id="ARBA00022643"/>
    </source>
</evidence>
<name>A0A4V4NG57_9ASCO</name>
<dbReference type="InterPro" id="IPR023173">
    <property type="entry name" value="NADPH_Cyt_P450_Rdtase_alpha"/>
</dbReference>
<dbReference type="STRING" id="52247.A0A4V4NG57"/>
<dbReference type="InterPro" id="IPR001433">
    <property type="entry name" value="OxRdtase_FAD/NAD-bd"/>
</dbReference>
<dbReference type="SUPFAM" id="SSF52343">
    <property type="entry name" value="Ferredoxin reductase-like, C-terminal NADP-linked domain"/>
    <property type="match status" value="1"/>
</dbReference>
<dbReference type="Gene3D" id="2.40.30.10">
    <property type="entry name" value="Translation factors"/>
    <property type="match status" value="1"/>
</dbReference>
<dbReference type="GO" id="GO:0005829">
    <property type="term" value="C:cytosol"/>
    <property type="evidence" value="ECO:0007669"/>
    <property type="project" value="TreeGrafter"/>
</dbReference>
<dbReference type="Proteomes" id="UP000307173">
    <property type="component" value="Unassembled WGS sequence"/>
</dbReference>
<accession>A0A4V4NG57</accession>
<dbReference type="Gene3D" id="3.40.50.80">
    <property type="entry name" value="Nucleotide-binding domain of ferredoxin-NADP reductase (FNR) module"/>
    <property type="match status" value="1"/>
</dbReference>
<evidence type="ECO:0000256" key="2">
    <source>
        <dbReference type="ARBA" id="ARBA00001974"/>
    </source>
</evidence>
<dbReference type="InterPro" id="IPR039261">
    <property type="entry name" value="FNR_nucleotide-bd"/>
</dbReference>
<dbReference type="InterPro" id="IPR017927">
    <property type="entry name" value="FAD-bd_FR_type"/>
</dbReference>
<keyword evidence="4" id="KW-0288">FMN</keyword>
<dbReference type="OrthoDB" id="1856718at2759"/>
<keyword evidence="7" id="KW-0560">Oxidoreductase</keyword>
<dbReference type="PRINTS" id="PR00371">
    <property type="entry name" value="FPNCR"/>
</dbReference>
<reference evidence="10 11" key="1">
    <citation type="journal article" date="2019" name="Front. Genet.">
        <title>Whole-Genome Sequencing of the Opportunistic Yeast Pathogen Candida inconspicua Uncovers Its Hybrid Origin.</title>
        <authorList>
            <person name="Mixao V."/>
            <person name="Hansen A.P."/>
            <person name="Saus E."/>
            <person name="Boekhout T."/>
            <person name="Lass-Florl C."/>
            <person name="Gabaldon T."/>
        </authorList>
    </citation>
    <scope>NUCLEOTIDE SEQUENCE [LARGE SCALE GENOMIC DNA]</scope>
    <source>
        <strain evidence="10 11">CBS 180</strain>
    </source>
</reference>
<feature type="domain" description="FAD-binding FR-type" evidence="9">
    <location>
        <begin position="209"/>
        <end position="443"/>
    </location>
</feature>
<dbReference type="Pfam" id="PF00667">
    <property type="entry name" value="FAD_binding_1"/>
    <property type="match status" value="1"/>
</dbReference>
<comment type="cofactor">
    <cofactor evidence="2">
        <name>FAD</name>
        <dbReference type="ChEBI" id="CHEBI:57692"/>
    </cofactor>
</comment>
<gene>
    <name evidence="10" type="ORF">CANINC_000816</name>
</gene>
<keyword evidence="6" id="KW-0521">NADP</keyword>
<keyword evidence="5" id="KW-0274">FAD</keyword>
<keyword evidence="11" id="KW-1185">Reference proteome</keyword>
<dbReference type="InterPro" id="IPR001709">
    <property type="entry name" value="Flavoprot_Pyr_Nucl_cyt_Rdtase"/>
</dbReference>
<dbReference type="GO" id="GO:0010181">
    <property type="term" value="F:FMN binding"/>
    <property type="evidence" value="ECO:0007669"/>
    <property type="project" value="InterPro"/>
</dbReference>
<keyword evidence="3" id="KW-0285">Flavoprotein</keyword>
<dbReference type="AlphaFoldDB" id="A0A4V4NG57"/>
<dbReference type="Pfam" id="PF00175">
    <property type="entry name" value="NAD_binding_1"/>
    <property type="match status" value="1"/>
</dbReference>
<evidence type="ECO:0000313" key="11">
    <source>
        <dbReference type="Proteomes" id="UP000307173"/>
    </source>
</evidence>
<protein>
    <recommendedName>
        <fullName evidence="12">NADPH-dependent diflavin oxidoreductase 1</fullName>
    </recommendedName>
</protein>
<evidence type="ECO:0000256" key="6">
    <source>
        <dbReference type="ARBA" id="ARBA00022857"/>
    </source>
</evidence>
<dbReference type="PRINTS" id="PR00369">
    <property type="entry name" value="FLAVODOXIN"/>
</dbReference>
<evidence type="ECO:0000259" key="9">
    <source>
        <dbReference type="PROSITE" id="PS51384"/>
    </source>
</evidence>
<evidence type="ECO:0000256" key="7">
    <source>
        <dbReference type="ARBA" id="ARBA00023002"/>
    </source>
</evidence>
<dbReference type="GO" id="GO:0016491">
    <property type="term" value="F:oxidoreductase activity"/>
    <property type="evidence" value="ECO:0007669"/>
    <property type="project" value="UniProtKB-KW"/>
</dbReference>
<dbReference type="Pfam" id="PF00258">
    <property type="entry name" value="Flavodoxin_1"/>
    <property type="match status" value="1"/>
</dbReference>
<evidence type="ECO:0000313" key="10">
    <source>
        <dbReference type="EMBL" id="TID30660.1"/>
    </source>
</evidence>
<comment type="cofactor">
    <cofactor evidence="1">
        <name>FMN</name>
        <dbReference type="ChEBI" id="CHEBI:58210"/>
    </cofactor>
</comment>
<evidence type="ECO:0000256" key="3">
    <source>
        <dbReference type="ARBA" id="ARBA00022630"/>
    </source>
</evidence>
<evidence type="ECO:0000256" key="5">
    <source>
        <dbReference type="ARBA" id="ARBA00022827"/>
    </source>
</evidence>
<dbReference type="GO" id="GO:0050660">
    <property type="term" value="F:flavin adenine dinucleotide binding"/>
    <property type="evidence" value="ECO:0007669"/>
    <property type="project" value="TreeGrafter"/>
</dbReference>
<dbReference type="EMBL" id="SELW01000129">
    <property type="protein sequence ID" value="TID30660.1"/>
    <property type="molecule type" value="Genomic_DNA"/>
</dbReference>
<dbReference type="PANTHER" id="PTHR19384">
    <property type="entry name" value="NITRIC OXIDE SYNTHASE-RELATED"/>
    <property type="match status" value="1"/>
</dbReference>
<dbReference type="PROSITE" id="PS50902">
    <property type="entry name" value="FLAVODOXIN_LIKE"/>
    <property type="match status" value="1"/>
</dbReference>
<organism evidence="10 11">
    <name type="scientific">Pichia inconspicua</name>
    <dbReference type="NCBI Taxonomy" id="52247"/>
    <lineage>
        <taxon>Eukaryota</taxon>
        <taxon>Fungi</taxon>
        <taxon>Dikarya</taxon>
        <taxon>Ascomycota</taxon>
        <taxon>Saccharomycotina</taxon>
        <taxon>Pichiomycetes</taxon>
        <taxon>Pichiales</taxon>
        <taxon>Pichiaceae</taxon>
        <taxon>Pichia</taxon>
    </lineage>
</organism>
<dbReference type="PANTHER" id="PTHR19384:SF10">
    <property type="entry name" value="NADPH-DEPENDENT DIFLAVIN OXIDOREDUCTASE 1"/>
    <property type="match status" value="1"/>
</dbReference>
<evidence type="ECO:0008006" key="12">
    <source>
        <dbReference type="Google" id="ProtNLM"/>
    </source>
</evidence>
<evidence type="ECO:0000259" key="8">
    <source>
        <dbReference type="PROSITE" id="PS50902"/>
    </source>
</evidence>
<dbReference type="InterPro" id="IPR008254">
    <property type="entry name" value="Flavodoxin/NO_synth"/>
</dbReference>
<proteinExistence type="predicted"/>
<comment type="caution">
    <text evidence="10">The sequence shown here is derived from an EMBL/GenBank/DDBJ whole genome shotgun (WGS) entry which is preliminary data.</text>
</comment>
<dbReference type="Gene3D" id="3.40.50.360">
    <property type="match status" value="1"/>
</dbReference>
<dbReference type="InterPro" id="IPR029039">
    <property type="entry name" value="Flavoprotein-like_sf"/>
</dbReference>
<dbReference type="InterPro" id="IPR017938">
    <property type="entry name" value="Riboflavin_synthase-like_b-brl"/>
</dbReference>
<feature type="domain" description="Flavodoxin-like" evidence="8">
    <location>
        <begin position="20"/>
        <end position="164"/>
    </location>
</feature>
<dbReference type="PROSITE" id="PS51384">
    <property type="entry name" value="FAD_FR"/>
    <property type="match status" value="1"/>
</dbReference>
<dbReference type="InterPro" id="IPR001094">
    <property type="entry name" value="Flavdoxin-like"/>
</dbReference>
<dbReference type="SUPFAM" id="SSF63380">
    <property type="entry name" value="Riboflavin synthase domain-like"/>
    <property type="match status" value="1"/>
</dbReference>
<dbReference type="Gene3D" id="1.20.990.10">
    <property type="entry name" value="NADPH-cytochrome p450 Reductase, Chain A, domain 3"/>
    <property type="match status" value="1"/>
</dbReference>